<dbReference type="Pfam" id="PF01370">
    <property type="entry name" value="Epimerase"/>
    <property type="match status" value="1"/>
</dbReference>
<dbReference type="SUPFAM" id="SSF51735">
    <property type="entry name" value="NAD(P)-binding Rossmann-fold domains"/>
    <property type="match status" value="1"/>
</dbReference>
<accession>A0A0B2B237</accession>
<organism evidence="3 4">
    <name type="scientific">Mumia flava</name>
    <dbReference type="NCBI Taxonomy" id="1348852"/>
    <lineage>
        <taxon>Bacteria</taxon>
        <taxon>Bacillati</taxon>
        <taxon>Actinomycetota</taxon>
        <taxon>Actinomycetes</taxon>
        <taxon>Propionibacteriales</taxon>
        <taxon>Nocardioidaceae</taxon>
        <taxon>Mumia</taxon>
    </lineage>
</organism>
<evidence type="ECO:0000313" key="4">
    <source>
        <dbReference type="Proteomes" id="UP000230842"/>
    </source>
</evidence>
<dbReference type="RefSeq" id="WP_039364429.1">
    <property type="nucleotide sequence ID" value="NZ_PGEZ01000001.1"/>
</dbReference>
<proteinExistence type="inferred from homology"/>
<dbReference type="EMBL" id="PGEZ01000001">
    <property type="protein sequence ID" value="PJJ56854.1"/>
    <property type="molecule type" value="Genomic_DNA"/>
</dbReference>
<name>A0A0B2B237_9ACTN</name>
<reference evidence="3 4" key="1">
    <citation type="submission" date="2017-11" db="EMBL/GenBank/DDBJ databases">
        <title>Genomic Encyclopedia of Archaeal and Bacterial Type Strains, Phase II (KMG-II): From Individual Species to Whole Genera.</title>
        <authorList>
            <person name="Goeker M."/>
        </authorList>
    </citation>
    <scope>NUCLEOTIDE SEQUENCE [LARGE SCALE GENOMIC DNA]</scope>
    <source>
        <strain evidence="3 4">DSM 27763</strain>
    </source>
</reference>
<dbReference type="OrthoDB" id="9779041at2"/>
<dbReference type="PANTHER" id="PTHR43000">
    <property type="entry name" value="DTDP-D-GLUCOSE 4,6-DEHYDRATASE-RELATED"/>
    <property type="match status" value="1"/>
</dbReference>
<sequence length="350" mass="37770">MRADFWRGRDVFVTGHTGFKGAWLCVLLSRLGARVHGYALATPDTFLYQRAGLRELVASDVVGDIRDRGSLRDAMTASGADVVLHLAAQSVVRASYDDPTETFSSNVDGTLSVLEVARSVARVQRCVVVTTDKVYRNHEWSWGYREIDGLGGDDPYSASKACTELLTHAMAVSFPREGFAVATARAGNVIGGGDATADALMPELISSYAEGRRAVLRYPEAVRPWQLVLEPLNGYLTLAEHLDADRHDTAWNFGPSAADVLTVGDVADRTAALWGDGAGWETTPDHGPHEAGLLSLDSAKAHAELGWSPVYEVGEALSATVTWEREVRAGAGPREVTQRQVDAFAERATT</sequence>
<dbReference type="Gene3D" id="3.40.50.720">
    <property type="entry name" value="NAD(P)-binding Rossmann-like Domain"/>
    <property type="match status" value="1"/>
</dbReference>
<dbReference type="InterPro" id="IPR001509">
    <property type="entry name" value="Epimerase_deHydtase"/>
</dbReference>
<gene>
    <name evidence="3" type="ORF">CLV56_1068</name>
</gene>
<comment type="caution">
    <text evidence="3">The sequence shown here is derived from an EMBL/GenBank/DDBJ whole genome shotgun (WGS) entry which is preliminary data.</text>
</comment>
<evidence type="ECO:0000259" key="2">
    <source>
        <dbReference type="Pfam" id="PF01370"/>
    </source>
</evidence>
<feature type="domain" description="NAD-dependent epimerase/dehydratase" evidence="2">
    <location>
        <begin position="11"/>
        <end position="254"/>
    </location>
</feature>
<dbReference type="Gene3D" id="3.90.25.10">
    <property type="entry name" value="UDP-galactose 4-epimerase, domain 1"/>
    <property type="match status" value="1"/>
</dbReference>
<dbReference type="InterPro" id="IPR036291">
    <property type="entry name" value="NAD(P)-bd_dom_sf"/>
</dbReference>
<evidence type="ECO:0000313" key="3">
    <source>
        <dbReference type="EMBL" id="PJJ56854.1"/>
    </source>
</evidence>
<comment type="similarity">
    <text evidence="1">Belongs to the NAD(P)-dependent epimerase/dehydratase family.</text>
</comment>
<dbReference type="Proteomes" id="UP000230842">
    <property type="component" value="Unassembled WGS sequence"/>
</dbReference>
<protein>
    <submittedName>
        <fullName evidence="3">CDP-glucose 4,6-dehydratase</fullName>
    </submittedName>
</protein>
<dbReference type="NCBIfam" id="TIGR02622">
    <property type="entry name" value="CDP_4_6_dhtase"/>
    <property type="match status" value="1"/>
</dbReference>
<dbReference type="InterPro" id="IPR013445">
    <property type="entry name" value="CDP_4_6_deHydtase"/>
</dbReference>
<dbReference type="AlphaFoldDB" id="A0A0B2B237"/>
<keyword evidence="4" id="KW-1185">Reference proteome</keyword>
<evidence type="ECO:0000256" key="1">
    <source>
        <dbReference type="ARBA" id="ARBA00007637"/>
    </source>
</evidence>